<dbReference type="STRING" id="1448308.A0A2T2PDK1"/>
<feature type="compositionally biased region" description="Acidic residues" evidence="1">
    <location>
        <begin position="164"/>
        <end position="178"/>
    </location>
</feature>
<sequence>MAQPTSSDEMDLFGDSELPLPNDSDIDIGDTPNNDDTNDEDLELADADLDAQLDAKPDADGSARGASANDGDLIMAEQDNVYAHLSDLEDAGQATAHETLSPNVDVEEDLIDYSDDDEPVVAPSGIDTVTQTAPDVSVETNTSFNEVVKAPQQEYPVDTSQEVEVQDQQESTWDEGDGTENHDHQDVQYDFHDYNEYDFKQENHADTSFEGAEPLVPETVQDAVHSEVDAVQDDTEYNGNIEFDGHAEPGHTEPGQTVPDGHTAELENHTAQNAAETDFTEADVGDADVAEAEADGHSPEGITEPEGDVAQDESVIEGEAAQATAEDEDGDESYDAEDERPAEVPDTVELATQRAREYPITLCYEGEEYWLFKQADSQDTWLLDDESILVEDFPQFFRACRAALGDRVKDVMKLGLCFHHFADMEVFEDEIGGVLASVAELHRCYIELSGQDGYDRPQSFYITLLVRPRFSALLTDLRAARSKSMGFRGFHEQISAGKSSFSYLPSQSSPEFEDEEQGQWEGTEPHGEESANEQHYESGEEQAADQQDGAAQYNGEDDEAEDAGSEHAGSQTQDQDAADTAQTPPSNPTNESSPDEDDASDAEDDIQNASPSAVDHAGKTSANEEENVDFLDYSDSDDDEQAAVDVDPVEKDSSSHPSSSSSTVQGDQSLGLANVDENPTNLETAKHPDAHEPASQTYEENHSALLNQDDYQEEYSQDTTALDIYDNEEGHDPDANYNIAGTEGETFDEFDFASYADDQGADVNGNSALDNTDYMGLHGFSADVEESHETSNVSGPTGDELGLDNGDEFDFGADEAWALQGQEVLSEAADSFADASNGLAEQGPAQGTKRTIEQVGGESDGAADTSGKQPCYRLGKAGANVMRADPKRTRLTPPDS</sequence>
<feature type="region of interest" description="Disordered" evidence="1">
    <location>
        <begin position="291"/>
        <end position="310"/>
    </location>
</feature>
<dbReference type="Proteomes" id="UP000240883">
    <property type="component" value="Unassembled WGS sequence"/>
</dbReference>
<proteinExistence type="predicted"/>
<feature type="region of interest" description="Disordered" evidence="1">
    <location>
        <begin position="155"/>
        <end position="185"/>
    </location>
</feature>
<evidence type="ECO:0000313" key="3">
    <source>
        <dbReference type="Proteomes" id="UP000240883"/>
    </source>
</evidence>
<dbReference type="AlphaFoldDB" id="A0A2T2PDK1"/>
<dbReference type="Pfam" id="PF10336">
    <property type="entry name" value="DUF2420"/>
    <property type="match status" value="1"/>
</dbReference>
<feature type="compositionally biased region" description="Low complexity" evidence="1">
    <location>
        <begin position="566"/>
        <end position="592"/>
    </location>
</feature>
<protein>
    <submittedName>
        <fullName evidence="2">Uncharacterized protein</fullName>
    </submittedName>
</protein>
<feature type="compositionally biased region" description="Acidic residues" evidence="1">
    <location>
        <begin position="593"/>
        <end position="606"/>
    </location>
</feature>
<feature type="compositionally biased region" description="Acidic residues" evidence="1">
    <location>
        <begin position="36"/>
        <end position="51"/>
    </location>
</feature>
<keyword evidence="3" id="KW-1185">Reference proteome</keyword>
<accession>A0A2T2PDK1</accession>
<dbReference type="InterPro" id="IPR018822">
    <property type="entry name" value="UPF0646"/>
</dbReference>
<feature type="compositionally biased region" description="Acidic residues" evidence="1">
    <location>
        <begin position="623"/>
        <end position="642"/>
    </location>
</feature>
<gene>
    <name evidence="2" type="ORF">BS50DRAFT_616082</name>
</gene>
<feature type="region of interest" description="Disordered" evidence="1">
    <location>
        <begin position="319"/>
        <end position="347"/>
    </location>
</feature>
<feature type="region of interest" description="Disordered" evidence="1">
    <location>
        <begin position="785"/>
        <end position="809"/>
    </location>
</feature>
<name>A0A2T2PDK1_CORCC</name>
<feature type="region of interest" description="Disordered" evidence="1">
    <location>
        <begin position="500"/>
        <end position="741"/>
    </location>
</feature>
<reference evidence="2 3" key="1">
    <citation type="journal article" date="2018" name="Front. Microbiol.">
        <title>Genome-Wide Analysis of Corynespora cassiicola Leaf Fall Disease Putative Effectors.</title>
        <authorList>
            <person name="Lopez D."/>
            <person name="Ribeiro S."/>
            <person name="Label P."/>
            <person name="Fumanal B."/>
            <person name="Venisse J.S."/>
            <person name="Kohler A."/>
            <person name="de Oliveira R.R."/>
            <person name="Labutti K."/>
            <person name="Lipzen A."/>
            <person name="Lail K."/>
            <person name="Bauer D."/>
            <person name="Ohm R.A."/>
            <person name="Barry K.W."/>
            <person name="Spatafora J."/>
            <person name="Grigoriev I.V."/>
            <person name="Martin F.M."/>
            <person name="Pujade-Renaud V."/>
        </authorList>
    </citation>
    <scope>NUCLEOTIDE SEQUENCE [LARGE SCALE GENOMIC DNA]</scope>
    <source>
        <strain evidence="2 3">Philippines</strain>
    </source>
</reference>
<feature type="compositionally biased region" description="Basic and acidic residues" evidence="1">
    <location>
        <begin position="523"/>
        <end position="538"/>
    </location>
</feature>
<feature type="region of interest" description="Disordered" evidence="1">
    <location>
        <begin position="1"/>
        <end position="72"/>
    </location>
</feature>
<dbReference type="OrthoDB" id="5339076at2759"/>
<feature type="region of interest" description="Disordered" evidence="1">
    <location>
        <begin position="829"/>
        <end position="896"/>
    </location>
</feature>
<evidence type="ECO:0000313" key="2">
    <source>
        <dbReference type="EMBL" id="PSN75428.1"/>
    </source>
</evidence>
<feature type="compositionally biased region" description="Acidic residues" evidence="1">
    <location>
        <begin position="325"/>
        <end position="340"/>
    </location>
</feature>
<feature type="compositionally biased region" description="Low complexity" evidence="1">
    <location>
        <begin position="500"/>
        <end position="509"/>
    </location>
</feature>
<dbReference type="EMBL" id="KZ678128">
    <property type="protein sequence ID" value="PSN75428.1"/>
    <property type="molecule type" value="Genomic_DNA"/>
</dbReference>
<feature type="region of interest" description="Disordered" evidence="1">
    <location>
        <begin position="238"/>
        <end position="263"/>
    </location>
</feature>
<organism evidence="2 3">
    <name type="scientific">Corynespora cassiicola Philippines</name>
    <dbReference type="NCBI Taxonomy" id="1448308"/>
    <lineage>
        <taxon>Eukaryota</taxon>
        <taxon>Fungi</taxon>
        <taxon>Dikarya</taxon>
        <taxon>Ascomycota</taxon>
        <taxon>Pezizomycotina</taxon>
        <taxon>Dothideomycetes</taxon>
        <taxon>Pleosporomycetidae</taxon>
        <taxon>Pleosporales</taxon>
        <taxon>Corynesporascaceae</taxon>
        <taxon>Corynespora</taxon>
    </lineage>
</organism>
<evidence type="ECO:0000256" key="1">
    <source>
        <dbReference type="SAM" id="MobiDB-lite"/>
    </source>
</evidence>